<keyword evidence="3" id="KW-1003">Cell membrane</keyword>
<dbReference type="AlphaFoldDB" id="A0A4Z0NIH6"/>
<dbReference type="CDD" id="cd06261">
    <property type="entry name" value="TM_PBP2"/>
    <property type="match status" value="1"/>
</dbReference>
<evidence type="ECO:0000256" key="4">
    <source>
        <dbReference type="ARBA" id="ARBA00022692"/>
    </source>
</evidence>
<keyword evidence="5 8" id="KW-1133">Transmembrane helix</keyword>
<protein>
    <submittedName>
        <fullName evidence="9">Uncharacterized protein</fullName>
    </submittedName>
</protein>
<evidence type="ECO:0000256" key="2">
    <source>
        <dbReference type="ARBA" id="ARBA00022448"/>
    </source>
</evidence>
<keyword evidence="2" id="KW-0813">Transport</keyword>
<dbReference type="PANTHER" id="PTHR43163">
    <property type="entry name" value="DIPEPTIDE TRANSPORT SYSTEM PERMEASE PROTEIN DPPB-RELATED"/>
    <property type="match status" value="1"/>
</dbReference>
<evidence type="ECO:0000256" key="6">
    <source>
        <dbReference type="ARBA" id="ARBA00023136"/>
    </source>
</evidence>
<name>A0A4Z0NIH6_SALET</name>
<comment type="similarity">
    <text evidence="7">Belongs to the binding-protein-dependent transport system permease family. OppBC subfamily.</text>
</comment>
<dbReference type="GO" id="GO:0005886">
    <property type="term" value="C:plasma membrane"/>
    <property type="evidence" value="ECO:0007669"/>
    <property type="project" value="UniProtKB-SubCell"/>
</dbReference>
<gene>
    <name evidence="9" type="ORF">C9F07_10170</name>
</gene>
<accession>A0A4Z0NIH6</accession>
<comment type="caution">
    <text evidence="9">The sequence shown here is derived from an EMBL/GenBank/DDBJ whole genome shotgun (WGS) entry which is preliminary data.</text>
</comment>
<feature type="transmembrane region" description="Helical" evidence="8">
    <location>
        <begin position="63"/>
        <end position="80"/>
    </location>
</feature>
<evidence type="ECO:0000256" key="1">
    <source>
        <dbReference type="ARBA" id="ARBA00004651"/>
    </source>
</evidence>
<comment type="subcellular location">
    <subcellularLocation>
        <location evidence="1">Cell membrane</location>
        <topology evidence="1">Multi-pass membrane protein</topology>
    </subcellularLocation>
</comment>
<dbReference type="PANTHER" id="PTHR43163:SF6">
    <property type="entry name" value="DIPEPTIDE TRANSPORT SYSTEM PERMEASE PROTEIN DPPB-RELATED"/>
    <property type="match status" value="1"/>
</dbReference>
<dbReference type="Proteomes" id="UP000298196">
    <property type="component" value="Unassembled WGS sequence"/>
</dbReference>
<reference evidence="9 10" key="1">
    <citation type="submission" date="2018-03" db="EMBL/GenBank/DDBJ databases">
        <title>Non-Typhoidal Salmonella genome sequencing and assembly.</title>
        <authorList>
            <person name="Matchawe C."/>
        </authorList>
    </citation>
    <scope>NUCLEOTIDE SEQUENCE [LARGE SCALE GENOMIC DNA]</scope>
    <source>
        <strain evidence="9 10">22sa</strain>
    </source>
</reference>
<evidence type="ECO:0000313" key="10">
    <source>
        <dbReference type="Proteomes" id="UP000298196"/>
    </source>
</evidence>
<organism evidence="9 10">
    <name type="scientific">Salmonella enterica subsp. enterica serovar Poona</name>
    <dbReference type="NCBI Taxonomy" id="436295"/>
    <lineage>
        <taxon>Bacteria</taxon>
        <taxon>Pseudomonadati</taxon>
        <taxon>Pseudomonadota</taxon>
        <taxon>Gammaproteobacteria</taxon>
        <taxon>Enterobacterales</taxon>
        <taxon>Enterobacteriaceae</taxon>
        <taxon>Salmonella</taxon>
    </lineage>
</organism>
<feature type="non-terminal residue" evidence="9">
    <location>
        <position position="1"/>
    </location>
</feature>
<proteinExistence type="inferred from homology"/>
<sequence length="107" mass="11557">TSRIPGWDECGPRVNATRDRGVCAMIFAVAVGSPGGVRAAVKRGSIFDHTAVGLALTGYSMPIFWWGMMLIMLVSVHWNLTPVSGRVSDMVILDDTITLTGFIMIDT</sequence>
<evidence type="ECO:0000256" key="5">
    <source>
        <dbReference type="ARBA" id="ARBA00022989"/>
    </source>
</evidence>
<evidence type="ECO:0000256" key="8">
    <source>
        <dbReference type="SAM" id="Phobius"/>
    </source>
</evidence>
<keyword evidence="6 8" id="KW-0472">Membrane</keyword>
<feature type="non-terminal residue" evidence="9">
    <location>
        <position position="107"/>
    </location>
</feature>
<evidence type="ECO:0000256" key="3">
    <source>
        <dbReference type="ARBA" id="ARBA00022475"/>
    </source>
</evidence>
<evidence type="ECO:0000256" key="7">
    <source>
        <dbReference type="ARBA" id="ARBA00024202"/>
    </source>
</evidence>
<evidence type="ECO:0000313" key="9">
    <source>
        <dbReference type="EMBL" id="TGD95479.1"/>
    </source>
</evidence>
<dbReference type="GO" id="GO:0071916">
    <property type="term" value="F:dipeptide transmembrane transporter activity"/>
    <property type="evidence" value="ECO:0007669"/>
    <property type="project" value="TreeGrafter"/>
</dbReference>
<dbReference type="InterPro" id="IPR000515">
    <property type="entry name" value="MetI-like"/>
</dbReference>
<keyword evidence="10" id="KW-1185">Reference proteome</keyword>
<keyword evidence="4 8" id="KW-0812">Transmembrane</keyword>
<dbReference type="EMBL" id="PYKI01001092">
    <property type="protein sequence ID" value="TGD95479.1"/>
    <property type="molecule type" value="Genomic_DNA"/>
</dbReference>